<accession>A0A6C0KF62</accession>
<reference evidence="1" key="1">
    <citation type="journal article" date="2020" name="Nature">
        <title>Giant virus diversity and host interactions through global metagenomics.</title>
        <authorList>
            <person name="Schulz F."/>
            <person name="Roux S."/>
            <person name="Paez-Espino D."/>
            <person name="Jungbluth S."/>
            <person name="Walsh D.A."/>
            <person name="Denef V.J."/>
            <person name="McMahon K.D."/>
            <person name="Konstantinidis K.T."/>
            <person name="Eloe-Fadrosh E.A."/>
            <person name="Kyrpides N.C."/>
            <person name="Woyke T."/>
        </authorList>
    </citation>
    <scope>NUCLEOTIDE SEQUENCE</scope>
    <source>
        <strain evidence="1">GVMAG-S-3300010158-109</strain>
    </source>
</reference>
<dbReference type="EMBL" id="MN740871">
    <property type="protein sequence ID" value="QHU15983.1"/>
    <property type="molecule type" value="Genomic_DNA"/>
</dbReference>
<dbReference type="AlphaFoldDB" id="A0A6C0KF62"/>
<proteinExistence type="predicted"/>
<name>A0A6C0KF62_9ZZZZ</name>
<organism evidence="1">
    <name type="scientific">viral metagenome</name>
    <dbReference type="NCBI Taxonomy" id="1070528"/>
    <lineage>
        <taxon>unclassified sequences</taxon>
        <taxon>metagenomes</taxon>
        <taxon>organismal metagenomes</taxon>
    </lineage>
</organism>
<evidence type="ECO:0000313" key="1">
    <source>
        <dbReference type="EMBL" id="QHU15983.1"/>
    </source>
</evidence>
<sequence>MASHISEYIEQSDTEMTKQLHRMLFDDMFAKMKSEFPQISDDIVRIYIQNMMAQTITNVSNIITSRQTPGESQNERELRIVQKLADAAKK</sequence>
<protein>
    <submittedName>
        <fullName evidence="1">Uncharacterized protein</fullName>
    </submittedName>
</protein>